<dbReference type="EMBL" id="NXLT01000002">
    <property type="protein sequence ID" value="RDU67909.1"/>
    <property type="molecule type" value="Genomic_DNA"/>
</dbReference>
<evidence type="ECO:0000313" key="6">
    <source>
        <dbReference type="Proteomes" id="UP000256514"/>
    </source>
</evidence>
<organism evidence="5 6">
    <name type="scientific">Helicobacter equorum</name>
    <dbReference type="NCBI Taxonomy" id="361872"/>
    <lineage>
        <taxon>Bacteria</taxon>
        <taxon>Pseudomonadati</taxon>
        <taxon>Campylobacterota</taxon>
        <taxon>Epsilonproteobacteria</taxon>
        <taxon>Campylobacterales</taxon>
        <taxon>Helicobacteraceae</taxon>
        <taxon>Helicobacter</taxon>
    </lineage>
</organism>
<comment type="caution">
    <text evidence="5">The sequence shown here is derived from an EMBL/GenBank/DDBJ whole genome shotgun (WGS) entry which is preliminary data.</text>
</comment>
<evidence type="ECO:0000256" key="4">
    <source>
        <dbReference type="SAM" id="Coils"/>
    </source>
</evidence>
<feature type="coiled-coil region" evidence="4">
    <location>
        <begin position="142"/>
        <end position="169"/>
    </location>
</feature>
<evidence type="ECO:0000256" key="1">
    <source>
        <dbReference type="ARBA" id="ARBA00011028"/>
    </source>
</evidence>
<evidence type="ECO:0000256" key="2">
    <source>
        <dbReference type="ARBA" id="ARBA00022448"/>
    </source>
</evidence>
<dbReference type="GO" id="GO:0030001">
    <property type="term" value="P:metal ion transport"/>
    <property type="evidence" value="ECO:0007669"/>
    <property type="project" value="InterPro"/>
</dbReference>
<dbReference type="GO" id="GO:0046872">
    <property type="term" value="F:metal ion binding"/>
    <property type="evidence" value="ECO:0007669"/>
    <property type="project" value="InterPro"/>
</dbReference>
<dbReference type="PANTHER" id="PTHR42953:SF3">
    <property type="entry name" value="HIGH-AFFINITY ZINC UPTAKE SYSTEM PROTEIN ZNUA"/>
    <property type="match status" value="1"/>
</dbReference>
<dbReference type="SUPFAM" id="SSF53807">
    <property type="entry name" value="Helical backbone' metal receptor"/>
    <property type="match status" value="1"/>
</dbReference>
<gene>
    <name evidence="5" type="ORF">CQA54_03005</name>
</gene>
<dbReference type="Gene3D" id="3.40.50.1980">
    <property type="entry name" value="Nitrogenase molybdenum iron protein domain"/>
    <property type="match status" value="2"/>
</dbReference>
<accession>A0A3D8IRM1</accession>
<dbReference type="PANTHER" id="PTHR42953">
    <property type="entry name" value="HIGH-AFFINITY ZINC UPTAKE SYSTEM PROTEIN ZNUA-RELATED"/>
    <property type="match status" value="1"/>
</dbReference>
<keyword evidence="3" id="KW-0732">Signal</keyword>
<reference evidence="5 6" key="1">
    <citation type="submission" date="2018-04" db="EMBL/GenBank/DDBJ databases">
        <title>Novel Campyloabacter and Helicobacter Species and Strains.</title>
        <authorList>
            <person name="Mannion A.J."/>
            <person name="Shen Z."/>
            <person name="Fox J.G."/>
        </authorList>
    </citation>
    <scope>NUCLEOTIDE SEQUENCE [LARGE SCALE GENOMIC DNA]</scope>
    <source>
        <strain evidence="5 6">MIT 12-6600</strain>
    </source>
</reference>
<dbReference type="InterPro" id="IPR050492">
    <property type="entry name" value="Bact_metal-bind_prot9"/>
</dbReference>
<comment type="similarity">
    <text evidence="1">Belongs to the bacterial solute-binding protein 9 family.</text>
</comment>
<evidence type="ECO:0008006" key="7">
    <source>
        <dbReference type="Google" id="ProtNLM"/>
    </source>
</evidence>
<keyword evidence="4" id="KW-0175">Coiled coil</keyword>
<dbReference type="Pfam" id="PF01297">
    <property type="entry name" value="ZnuA"/>
    <property type="match status" value="1"/>
</dbReference>
<dbReference type="InterPro" id="IPR006127">
    <property type="entry name" value="ZnuA-like"/>
</dbReference>
<evidence type="ECO:0000256" key="3">
    <source>
        <dbReference type="ARBA" id="ARBA00022729"/>
    </source>
</evidence>
<sequence>MRYIFVLLVLLFGSIVQAKITVMVSVLPQSYLVQKIAKDLVEVKVMVPNGKSPEIYEPLPLQMRDIKEAQIYVGVGMPFEKKWLHRFKSTNPKLYFLDMPSALNKSGFKVAHDPHIWLSPTFMKIQAREIFRAIASIDFKNKNFYKQNYEELLHEIDALDSEIKAIFAKPNAKKVFVVYHPAWHYFASEYGLEEIAIESEGKEAKSAHLQEVIALIKQKGIHTIFLQPQFAKKQVQALSTELGLQIVELDPLQENWAEAMLGYAKVIATQK</sequence>
<dbReference type="OrthoDB" id="9810636at2"/>
<dbReference type="RefSeq" id="WP_115570718.1">
    <property type="nucleotide sequence ID" value="NZ_NXLT01000002.1"/>
</dbReference>
<dbReference type="AlphaFoldDB" id="A0A3D8IRM1"/>
<dbReference type="Proteomes" id="UP000256514">
    <property type="component" value="Unassembled WGS sequence"/>
</dbReference>
<protein>
    <recommendedName>
        <fullName evidence="7">Cation ABC transporter substrate-binding protein</fullName>
    </recommendedName>
</protein>
<keyword evidence="6" id="KW-1185">Reference proteome</keyword>
<keyword evidence="2" id="KW-0813">Transport</keyword>
<evidence type="ECO:0000313" key="5">
    <source>
        <dbReference type="EMBL" id="RDU67909.1"/>
    </source>
</evidence>
<name>A0A3D8IRM1_9HELI</name>
<proteinExistence type="inferred from homology"/>